<evidence type="ECO:0000256" key="5">
    <source>
        <dbReference type="HAMAP-Rule" id="MF_01197"/>
    </source>
</evidence>
<dbReference type="InterPro" id="IPR038594">
    <property type="entry name" value="SepF-like_sf"/>
</dbReference>
<evidence type="ECO:0000313" key="6">
    <source>
        <dbReference type="EMBL" id="GGL44683.1"/>
    </source>
</evidence>
<dbReference type="GO" id="GO:0005737">
    <property type="term" value="C:cytoplasm"/>
    <property type="evidence" value="ECO:0007669"/>
    <property type="project" value="UniProtKB-SubCell"/>
</dbReference>
<keyword evidence="3 5" id="KW-0131">Cell cycle</keyword>
<protein>
    <recommendedName>
        <fullName evidence="5">Cell division protein SepF</fullName>
    </recommendedName>
</protein>
<keyword evidence="7" id="KW-1185">Reference proteome</keyword>
<evidence type="ECO:0000256" key="1">
    <source>
        <dbReference type="ARBA" id="ARBA00022618"/>
    </source>
</evidence>
<keyword evidence="1 5" id="KW-0132">Cell division</keyword>
<dbReference type="HAMAP" id="MF_01197">
    <property type="entry name" value="SepF"/>
    <property type="match status" value="1"/>
</dbReference>
<dbReference type="Gene3D" id="3.30.110.150">
    <property type="entry name" value="SepF-like protein"/>
    <property type="match status" value="1"/>
</dbReference>
<comment type="function">
    <text evidence="4 5">Cell division protein that is part of the divisome complex and is recruited early to the Z-ring. Probably stimulates Z-ring formation, perhaps through the cross-linking of FtsZ protofilaments. Its function overlaps with FtsA.</text>
</comment>
<reference evidence="6" key="2">
    <citation type="submission" date="2020-09" db="EMBL/GenBank/DDBJ databases">
        <authorList>
            <person name="Sun Q."/>
            <person name="Ohkuma M."/>
        </authorList>
    </citation>
    <scope>NUCLEOTIDE SEQUENCE</scope>
    <source>
        <strain evidence="6">JCM 15325</strain>
    </source>
</reference>
<gene>
    <name evidence="5 6" type="primary">sepF</name>
    <name evidence="6" type="ORF">GCM10007968_05910</name>
</gene>
<comment type="subcellular location">
    <subcellularLocation>
        <location evidence="5">Cytoplasm</location>
    </subcellularLocation>
    <text evidence="5">Localizes to the division site, in a FtsZ-dependent manner.</text>
</comment>
<dbReference type="Pfam" id="PF04472">
    <property type="entry name" value="SepF"/>
    <property type="match status" value="1"/>
</dbReference>
<name>A0A917VYF4_9BACL</name>
<dbReference type="InterPro" id="IPR023052">
    <property type="entry name" value="Cell_div_SepF"/>
</dbReference>
<dbReference type="InterPro" id="IPR007561">
    <property type="entry name" value="Cell_div_SepF/SepF-rel"/>
</dbReference>
<sequence>MGLKTTFRRFFDLEETVEPSEESAYSRNEDAVKVPAGADKRTVEKGGRIVAIQNVRQQDKVVLVEPKSFEEVEGVVGHLKNKRTVICNLQSVTRGEGQRILDFMGGTVFALDGQIRKIGKDTFLFAPDYVDISGIINDWQDNGQSF</sequence>
<organism evidence="6 7">
    <name type="scientific">Sporolactobacillus putidus</name>
    <dbReference type="NCBI Taxonomy" id="492735"/>
    <lineage>
        <taxon>Bacteria</taxon>
        <taxon>Bacillati</taxon>
        <taxon>Bacillota</taxon>
        <taxon>Bacilli</taxon>
        <taxon>Bacillales</taxon>
        <taxon>Sporolactobacillaceae</taxon>
        <taxon>Sporolactobacillus</taxon>
    </lineage>
</organism>
<comment type="caution">
    <text evidence="6">The sequence shown here is derived from an EMBL/GenBank/DDBJ whole genome shotgun (WGS) entry which is preliminary data.</text>
</comment>
<keyword evidence="2 5" id="KW-0717">Septation</keyword>
<dbReference type="PANTHER" id="PTHR35798">
    <property type="entry name" value="CELL DIVISION PROTEIN SEPF"/>
    <property type="match status" value="1"/>
</dbReference>
<dbReference type="Proteomes" id="UP000654670">
    <property type="component" value="Unassembled WGS sequence"/>
</dbReference>
<comment type="similarity">
    <text evidence="5">Belongs to the SepF family.</text>
</comment>
<dbReference type="GO" id="GO:0000917">
    <property type="term" value="P:division septum assembly"/>
    <property type="evidence" value="ECO:0007669"/>
    <property type="project" value="UniProtKB-KW"/>
</dbReference>
<keyword evidence="5" id="KW-0963">Cytoplasm</keyword>
<evidence type="ECO:0000256" key="3">
    <source>
        <dbReference type="ARBA" id="ARBA00023306"/>
    </source>
</evidence>
<proteinExistence type="inferred from homology"/>
<accession>A0A917VYF4</accession>
<reference evidence="6" key="1">
    <citation type="journal article" date="2014" name="Int. J. Syst. Evol. Microbiol.">
        <title>Complete genome sequence of Corynebacterium casei LMG S-19264T (=DSM 44701T), isolated from a smear-ripened cheese.</title>
        <authorList>
            <consortium name="US DOE Joint Genome Institute (JGI-PGF)"/>
            <person name="Walter F."/>
            <person name="Albersmeier A."/>
            <person name="Kalinowski J."/>
            <person name="Ruckert C."/>
        </authorList>
    </citation>
    <scope>NUCLEOTIDE SEQUENCE</scope>
    <source>
        <strain evidence="6">JCM 15325</strain>
    </source>
</reference>
<dbReference type="GO" id="GO:0043093">
    <property type="term" value="P:FtsZ-dependent cytokinesis"/>
    <property type="evidence" value="ECO:0007669"/>
    <property type="project" value="UniProtKB-UniRule"/>
</dbReference>
<evidence type="ECO:0000256" key="4">
    <source>
        <dbReference type="ARBA" id="ARBA00044936"/>
    </source>
</evidence>
<evidence type="ECO:0000313" key="7">
    <source>
        <dbReference type="Proteomes" id="UP000654670"/>
    </source>
</evidence>
<comment type="subunit">
    <text evidence="5">Homodimer. Interacts with FtsZ.</text>
</comment>
<dbReference type="PANTHER" id="PTHR35798:SF1">
    <property type="entry name" value="CELL DIVISION PROTEIN SEPF"/>
    <property type="match status" value="1"/>
</dbReference>
<dbReference type="RefSeq" id="WP_188801588.1">
    <property type="nucleotide sequence ID" value="NZ_BMOK01000002.1"/>
</dbReference>
<dbReference type="AlphaFoldDB" id="A0A917VYF4"/>
<dbReference type="EMBL" id="BMOK01000002">
    <property type="protein sequence ID" value="GGL44683.1"/>
    <property type="molecule type" value="Genomic_DNA"/>
</dbReference>
<evidence type="ECO:0000256" key="2">
    <source>
        <dbReference type="ARBA" id="ARBA00023210"/>
    </source>
</evidence>